<feature type="region of interest" description="Disordered" evidence="1">
    <location>
        <begin position="157"/>
        <end position="202"/>
    </location>
</feature>
<sequence>MTDLTSKDETSNMEVEGITIEVETEPTTTSGIGVSESGKSETSKIGLSLREKIKDVPEDEVWKVVLDEYFIIMPEISAEEKLTIEELSPLINLYYERCQMLMDKELMCDLVRKFRKAFKWNRTLQKHPGAIELACRTEFLLLEIEMCLNEKRIEGYGKTQSEKPSDKDAEKEMEVSSSDSPKSPTVETSASDVESHQEKCPSSKLEDLEKIATDLYSAQIYEESFEKLFMNEVHADMIKRSLVRHLMHLKIDYHFFDIKSSERSSHPLWKNINPSVYPKADYLFNALKFIRTLIQMLRASFMMLKRCSTTEAFKERLNAYKSEMSEVSASKEQTDVKMES</sequence>
<reference evidence="2" key="1">
    <citation type="submission" date="2020-07" db="EMBL/GenBank/DDBJ databases">
        <title>Multicomponent nature underlies the extraordinary mechanical properties of spider dragline silk.</title>
        <authorList>
            <person name="Kono N."/>
            <person name="Nakamura H."/>
            <person name="Mori M."/>
            <person name="Yoshida Y."/>
            <person name="Ohtoshi R."/>
            <person name="Malay A.D."/>
            <person name="Moran D.A.P."/>
            <person name="Tomita M."/>
            <person name="Numata K."/>
            <person name="Arakawa K."/>
        </authorList>
    </citation>
    <scope>NUCLEOTIDE SEQUENCE</scope>
</reference>
<gene>
    <name evidence="2" type="primary">NCL1_39838</name>
    <name evidence="2" type="ORF">TNCT_56681</name>
</gene>
<feature type="region of interest" description="Disordered" evidence="1">
    <location>
        <begin position="1"/>
        <end position="39"/>
    </location>
</feature>
<name>A0A8X6JEI7_TRICU</name>
<dbReference type="OrthoDB" id="10420766at2759"/>
<evidence type="ECO:0000256" key="1">
    <source>
        <dbReference type="SAM" id="MobiDB-lite"/>
    </source>
</evidence>
<protein>
    <submittedName>
        <fullName evidence="2">Uncharacterized protein</fullName>
    </submittedName>
</protein>
<feature type="compositionally biased region" description="Basic and acidic residues" evidence="1">
    <location>
        <begin position="193"/>
        <end position="202"/>
    </location>
</feature>
<organism evidence="2 3">
    <name type="scientific">Trichonephila clavata</name>
    <name type="common">Joro spider</name>
    <name type="synonym">Nephila clavata</name>
    <dbReference type="NCBI Taxonomy" id="2740835"/>
    <lineage>
        <taxon>Eukaryota</taxon>
        <taxon>Metazoa</taxon>
        <taxon>Ecdysozoa</taxon>
        <taxon>Arthropoda</taxon>
        <taxon>Chelicerata</taxon>
        <taxon>Arachnida</taxon>
        <taxon>Araneae</taxon>
        <taxon>Araneomorphae</taxon>
        <taxon>Entelegynae</taxon>
        <taxon>Araneoidea</taxon>
        <taxon>Nephilidae</taxon>
        <taxon>Trichonephila</taxon>
    </lineage>
</organism>
<accession>A0A8X6JEI7</accession>
<comment type="caution">
    <text evidence="2">The sequence shown here is derived from an EMBL/GenBank/DDBJ whole genome shotgun (WGS) entry which is preliminary data.</text>
</comment>
<dbReference type="Proteomes" id="UP000887116">
    <property type="component" value="Unassembled WGS sequence"/>
</dbReference>
<feature type="compositionally biased region" description="Basic and acidic residues" evidence="1">
    <location>
        <begin position="157"/>
        <end position="174"/>
    </location>
</feature>
<proteinExistence type="predicted"/>
<feature type="compositionally biased region" description="Low complexity" evidence="1">
    <location>
        <begin position="14"/>
        <end position="29"/>
    </location>
</feature>
<dbReference type="EMBL" id="BMAO01029529">
    <property type="protein sequence ID" value="GFR32430.1"/>
    <property type="molecule type" value="Genomic_DNA"/>
</dbReference>
<keyword evidence="3" id="KW-1185">Reference proteome</keyword>
<dbReference type="AlphaFoldDB" id="A0A8X6JEI7"/>
<feature type="compositionally biased region" description="Polar residues" evidence="1">
    <location>
        <begin position="175"/>
        <end position="192"/>
    </location>
</feature>
<evidence type="ECO:0000313" key="3">
    <source>
        <dbReference type="Proteomes" id="UP000887116"/>
    </source>
</evidence>
<evidence type="ECO:0000313" key="2">
    <source>
        <dbReference type="EMBL" id="GFR32430.1"/>
    </source>
</evidence>
<feature type="compositionally biased region" description="Basic and acidic residues" evidence="1">
    <location>
        <begin position="1"/>
        <end position="10"/>
    </location>
</feature>